<dbReference type="PANTHER" id="PTHR33706">
    <property type="entry name" value="MORN VARIANT REPEAT PROTEIN"/>
    <property type="match status" value="1"/>
</dbReference>
<dbReference type="Proteomes" id="UP000683925">
    <property type="component" value="Unassembled WGS sequence"/>
</dbReference>
<comment type="caution">
    <text evidence="1">The sequence shown here is derived from an EMBL/GenBank/DDBJ whole genome shotgun (WGS) entry which is preliminary data.</text>
</comment>
<dbReference type="AlphaFoldDB" id="A0A8S1S968"/>
<sequence length="886" mass="102882">MGSICSSDQHVVQEIPTSIRAVEKNEPQFIRNDKLNDRQEYECAIWCPFLFKWQKRKLQIKLTTDDEFHCLLNGKSVTLNEVREFQASPQVFRKLEQLKYFEYWGNGRQKLKKVQQFAVNWRLQKLIEIGGCYTENELKVGFWKELNQNYWTKIQIFEVGQYFNNLRVGRWGLIMNDQRIGGGQYNQSGQKHGKWREINDESTDQFLIIQDGEYQNGKRVGIWEILLRTHESNQFKKIAGGQYVDNGEIDSIKNGKWFELGAGFSYYSQCILDGSYKKGKKMGQWNLIYGKMLIGGGKYDEVNGLCEIKNGRWIEQIEEYNFEREIIYDGEYRNNQKIGKWEIFSKLGANETFKLVGGGTYNYEKGQGSVKNGKWTELNDKFRSVCQITYNGEYRNNNKIGRWDTFYCDYEKNIKIGGGSYCDTNFSKIGSWIELSEDFRDISQVTYCGNYQNNNKVGRWDIFYNNCYENIKDQIGGGSYLEVKGLDSTKNGKWIEISPSFNFYKQAIVQGEYNNGQKIGQWEKFLKLNNIFQLCGCANFDLQGTKIYKSDKNSPFIFSGEFRNRKKVGRWDTFYRQYTQNPYLLIGGGEYQEVDEDNSRKIGMWAELNEGFYGQAQVIYNGEYKNGNKIGIWVISYRKNEVEKFKQIGGGMYVEMEKLGSVKFGNWIDLSERFYNGSQVIYKGDYLDGNKIGRWNSLYRRDEQDKFEMIGGGQYDVIKEIGSIKIGSWIELSDGFFCEAQLIYSGEYENNNKIGRWDISYRMNGLKFEKIGGGSYSLAQGLHSIKIGKWIELSDGFFSKSQVLLEGNYVNGNKFGKWNILFRKEIKEQFHLIGGGSFDLIEELGSIKDGKWVELSDNYGNGIGLSEVIQVGQYRNGQKVGVWVGK</sequence>
<organism evidence="1 2">
    <name type="scientific">Paramecium octaurelia</name>
    <dbReference type="NCBI Taxonomy" id="43137"/>
    <lineage>
        <taxon>Eukaryota</taxon>
        <taxon>Sar</taxon>
        <taxon>Alveolata</taxon>
        <taxon>Ciliophora</taxon>
        <taxon>Intramacronucleata</taxon>
        <taxon>Oligohymenophorea</taxon>
        <taxon>Peniculida</taxon>
        <taxon>Parameciidae</taxon>
        <taxon>Paramecium</taxon>
    </lineage>
</organism>
<reference evidence="1" key="1">
    <citation type="submission" date="2021-01" db="EMBL/GenBank/DDBJ databases">
        <authorList>
            <consortium name="Genoscope - CEA"/>
            <person name="William W."/>
        </authorList>
    </citation>
    <scope>NUCLEOTIDE SEQUENCE</scope>
</reference>
<gene>
    <name evidence="1" type="ORF">POCTA_138.1.T0090021</name>
</gene>
<protein>
    <submittedName>
        <fullName evidence="1">Uncharacterized protein</fullName>
    </submittedName>
</protein>
<dbReference type="PANTHER" id="PTHR33706:SF1">
    <property type="entry name" value="TPR REPEAT PROTEIN"/>
    <property type="match status" value="1"/>
</dbReference>
<proteinExistence type="predicted"/>
<dbReference type="EMBL" id="CAJJDP010000008">
    <property type="protein sequence ID" value="CAD8137791.1"/>
    <property type="molecule type" value="Genomic_DNA"/>
</dbReference>
<keyword evidence="2" id="KW-1185">Reference proteome</keyword>
<dbReference type="OrthoDB" id="298777at2759"/>
<evidence type="ECO:0000313" key="1">
    <source>
        <dbReference type="EMBL" id="CAD8137791.1"/>
    </source>
</evidence>
<evidence type="ECO:0000313" key="2">
    <source>
        <dbReference type="Proteomes" id="UP000683925"/>
    </source>
</evidence>
<name>A0A8S1S968_PAROT</name>
<accession>A0A8S1S968</accession>